<gene>
    <name evidence="1" type="ORF">CLV58_110168</name>
</gene>
<keyword evidence="2" id="KW-1185">Reference proteome</keyword>
<dbReference type="AlphaFoldDB" id="A0A2T0SWA8"/>
<protein>
    <submittedName>
        <fullName evidence="1">Uncharacterized protein</fullName>
    </submittedName>
</protein>
<organism evidence="1 2">
    <name type="scientific">Spirosoma oryzae</name>
    <dbReference type="NCBI Taxonomy" id="1469603"/>
    <lineage>
        <taxon>Bacteria</taxon>
        <taxon>Pseudomonadati</taxon>
        <taxon>Bacteroidota</taxon>
        <taxon>Cytophagia</taxon>
        <taxon>Cytophagales</taxon>
        <taxon>Cytophagaceae</taxon>
        <taxon>Spirosoma</taxon>
    </lineage>
</organism>
<dbReference type="EMBL" id="PVTE01000010">
    <property type="protein sequence ID" value="PRY37698.1"/>
    <property type="molecule type" value="Genomic_DNA"/>
</dbReference>
<evidence type="ECO:0000313" key="1">
    <source>
        <dbReference type="EMBL" id="PRY37698.1"/>
    </source>
</evidence>
<sequence length="235" mass="26992">MQALSSDWFMQNWLDSEYQQYVVMAYLQSVNTHFSNNQLHPALPDLREHYKAGVAYMQGKGALRASFPRRVRGIKGPPPRIDYVSDIPDDTFLSEIETTLEFALPRFRQAVADGEQRWADISGALTLEPVGLLPLQPEEGYLFIYATQQRSTDVYHFRLTLYDDQLPGGRVVRFRYVESVQQSLVYTLEQIKLDLIRRHRQLPNPATFRLESKQPLPVAETLLPIANQLLVQAVA</sequence>
<reference evidence="1 2" key="1">
    <citation type="submission" date="2018-03" db="EMBL/GenBank/DDBJ databases">
        <title>Genomic Encyclopedia of Archaeal and Bacterial Type Strains, Phase II (KMG-II): from individual species to whole genera.</title>
        <authorList>
            <person name="Goeker M."/>
        </authorList>
    </citation>
    <scope>NUCLEOTIDE SEQUENCE [LARGE SCALE GENOMIC DNA]</scope>
    <source>
        <strain evidence="1 2">DSM 28354</strain>
    </source>
</reference>
<accession>A0A2T0SWA8</accession>
<evidence type="ECO:0000313" key="2">
    <source>
        <dbReference type="Proteomes" id="UP000238375"/>
    </source>
</evidence>
<name>A0A2T0SWA8_9BACT</name>
<comment type="caution">
    <text evidence="1">The sequence shown here is derived from an EMBL/GenBank/DDBJ whole genome shotgun (WGS) entry which is preliminary data.</text>
</comment>
<dbReference type="OrthoDB" id="1523307at2"/>
<proteinExistence type="predicted"/>
<dbReference type="Proteomes" id="UP000238375">
    <property type="component" value="Unassembled WGS sequence"/>
</dbReference>